<name>A0A838AYL0_9HYPH</name>
<dbReference type="RefSeq" id="WP_181055659.1">
    <property type="nucleotide sequence ID" value="NZ_JACDTY010000001.1"/>
</dbReference>
<keyword evidence="3" id="KW-1185">Reference proteome</keyword>
<evidence type="ECO:0000313" key="3">
    <source>
        <dbReference type="Proteomes" id="UP000558284"/>
    </source>
</evidence>
<evidence type="ECO:0000256" key="1">
    <source>
        <dbReference type="SAM" id="Phobius"/>
    </source>
</evidence>
<sequence length="382" mass="42375">MRLPWLGKSRKADRTPSSAVIYHTEIIADVLVPERAEHVRFFSRKLVRAGKLRTFNNRDFRELLLAAFYLGVAAVLPVSWWAAICHRVSGLRLKRHTRKDFVRYAAATRAVLGNGIDAQKLFRALLYSNHRRRLLLAVHLVGRRWSPDIRLEGLEGLQAALKRGHGAIIWCDQFTAQAIIGKRALYEAGIEANQLSVSAHGISDSTFGLRVLNPPTVQVENRFLKSRIVFERSDAYQVTGRIQKVLGGNGVVLITNSIHAGSTFTEVGIGESGWTHLASAPANFAARGKAALFSMSTFETDPFRQYRAILSPELVPAPAGAGEPTTRTGGGKNTVLQAEYILLKRDRVLEALKLYPEQMMVWSGHDRFTERPESALPDDGGS</sequence>
<keyword evidence="1" id="KW-0812">Transmembrane</keyword>
<keyword evidence="1" id="KW-0472">Membrane</keyword>
<evidence type="ECO:0000313" key="2">
    <source>
        <dbReference type="EMBL" id="MBA1138933.1"/>
    </source>
</evidence>
<reference evidence="2 3" key="1">
    <citation type="submission" date="2020-07" db="EMBL/GenBank/DDBJ databases">
        <title>Definition of the novel symbiovar canariense within Mesorhizobium novociceri, a new species of genus Mesorhizobium nodulating Cicer canariense in the Caldera de Taburiente National Park (La Palma, Canary Islands).</title>
        <authorList>
            <person name="Leon-Barrios M."/>
            <person name="Perez-Yepez J."/>
            <person name="Flores-Felix J.D."/>
            <person name="Ramirez-Baena M.H."/>
            <person name="Pulido-Suarez L."/>
            <person name="Igual J.M."/>
            <person name="Velazquez E."/>
            <person name="Peix A."/>
        </authorList>
    </citation>
    <scope>NUCLEOTIDE SEQUENCE [LARGE SCALE GENOMIC DNA]</scope>
    <source>
        <strain evidence="2 3">CCANP35</strain>
    </source>
</reference>
<keyword evidence="1" id="KW-1133">Transmembrane helix</keyword>
<dbReference type="EMBL" id="JACDTY010000001">
    <property type="protein sequence ID" value="MBA1138933.1"/>
    <property type="molecule type" value="Genomic_DNA"/>
</dbReference>
<comment type="caution">
    <text evidence="2">The sequence shown here is derived from an EMBL/GenBank/DDBJ whole genome shotgun (WGS) entry which is preliminary data.</text>
</comment>
<organism evidence="2 3">
    <name type="scientific">Mesorhizobium neociceri</name>
    <dbReference type="NCBI Taxonomy" id="1307853"/>
    <lineage>
        <taxon>Bacteria</taxon>
        <taxon>Pseudomonadati</taxon>
        <taxon>Pseudomonadota</taxon>
        <taxon>Alphaproteobacteria</taxon>
        <taxon>Hyphomicrobiales</taxon>
        <taxon>Phyllobacteriaceae</taxon>
        <taxon>Mesorhizobium</taxon>
    </lineage>
</organism>
<dbReference type="Proteomes" id="UP000558284">
    <property type="component" value="Unassembled WGS sequence"/>
</dbReference>
<proteinExistence type="predicted"/>
<protein>
    <submittedName>
        <fullName evidence="2">Uncharacterized protein</fullName>
    </submittedName>
</protein>
<gene>
    <name evidence="2" type="ORF">H0241_01490</name>
</gene>
<dbReference type="AlphaFoldDB" id="A0A838AYL0"/>
<feature type="transmembrane region" description="Helical" evidence="1">
    <location>
        <begin position="63"/>
        <end position="83"/>
    </location>
</feature>
<accession>A0A838AYL0</accession>